<dbReference type="Pfam" id="PF02652">
    <property type="entry name" value="Lactate_perm"/>
    <property type="match status" value="1"/>
</dbReference>
<evidence type="ECO:0000256" key="1">
    <source>
        <dbReference type="ARBA" id="ARBA00004651"/>
    </source>
</evidence>
<feature type="transmembrane region" description="Helical" evidence="8">
    <location>
        <begin position="452"/>
        <end position="473"/>
    </location>
</feature>
<feature type="transmembrane region" description="Helical" evidence="8">
    <location>
        <begin position="188"/>
        <end position="208"/>
    </location>
</feature>
<evidence type="ECO:0000313" key="10">
    <source>
        <dbReference type="Proteomes" id="UP000597507"/>
    </source>
</evidence>
<evidence type="ECO:0000256" key="3">
    <source>
        <dbReference type="ARBA" id="ARBA00022448"/>
    </source>
</evidence>
<keyword evidence="5 8" id="KW-0812">Transmembrane</keyword>
<dbReference type="GO" id="GO:0015129">
    <property type="term" value="F:lactate transmembrane transporter activity"/>
    <property type="evidence" value="ECO:0007669"/>
    <property type="project" value="UniProtKB-UniRule"/>
</dbReference>
<comment type="similarity">
    <text evidence="2 8">Belongs to the lactate permease family.</text>
</comment>
<comment type="function">
    <text evidence="8">Uptake of L-lactate across the membrane. Can also transport D-lactate and glycolate.</text>
</comment>
<dbReference type="RefSeq" id="WP_188899543.1">
    <property type="nucleotide sequence ID" value="NZ_BMKS01000004.1"/>
</dbReference>
<evidence type="ECO:0000256" key="4">
    <source>
        <dbReference type="ARBA" id="ARBA00022475"/>
    </source>
</evidence>
<comment type="caution">
    <text evidence="9">The sequence shown here is derived from an EMBL/GenBank/DDBJ whole genome shotgun (WGS) entry which is preliminary data.</text>
</comment>
<keyword evidence="3 8" id="KW-0813">Transport</keyword>
<feature type="transmembrane region" description="Helical" evidence="8">
    <location>
        <begin position="428"/>
        <end position="446"/>
    </location>
</feature>
<dbReference type="Proteomes" id="UP000597507">
    <property type="component" value="Unassembled WGS sequence"/>
</dbReference>
<evidence type="ECO:0000256" key="2">
    <source>
        <dbReference type="ARBA" id="ARBA00010100"/>
    </source>
</evidence>
<feature type="transmembrane region" description="Helical" evidence="8">
    <location>
        <begin position="31"/>
        <end position="50"/>
    </location>
</feature>
<comment type="subcellular location">
    <subcellularLocation>
        <location evidence="8">Cell inner membrane</location>
        <topology evidence="8">Multi-pass membrane protein</topology>
    </subcellularLocation>
    <subcellularLocation>
        <location evidence="1">Cell membrane</location>
        <topology evidence="1">Multi-pass membrane protein</topology>
    </subcellularLocation>
</comment>
<keyword evidence="7 8" id="KW-0472">Membrane</keyword>
<feature type="transmembrane region" description="Helical" evidence="8">
    <location>
        <begin position="154"/>
        <end position="176"/>
    </location>
</feature>
<dbReference type="PANTHER" id="PTHR30003">
    <property type="entry name" value="L-LACTATE PERMEASE"/>
    <property type="match status" value="1"/>
</dbReference>
<feature type="transmembrane region" description="Helical" evidence="8">
    <location>
        <begin position="391"/>
        <end position="416"/>
    </location>
</feature>
<accession>A0A8J3EAP1</accession>
<name>A0A8J3EAP1_9PROT</name>
<feature type="transmembrane region" description="Helical" evidence="8">
    <location>
        <begin position="114"/>
        <end position="147"/>
    </location>
</feature>
<dbReference type="EMBL" id="BMKS01000004">
    <property type="protein sequence ID" value="GGG29380.1"/>
    <property type="molecule type" value="Genomic_DNA"/>
</dbReference>
<feature type="transmembrane region" description="Helical" evidence="8">
    <location>
        <begin position="62"/>
        <end position="83"/>
    </location>
</feature>
<feature type="transmembrane region" description="Helical" evidence="8">
    <location>
        <begin position="364"/>
        <end position="385"/>
    </location>
</feature>
<proteinExistence type="inferred from homology"/>
<feature type="transmembrane region" description="Helical" evidence="8">
    <location>
        <begin position="284"/>
        <end position="302"/>
    </location>
</feature>
<protein>
    <recommendedName>
        <fullName evidence="8">L-lactate permease</fullName>
    </recommendedName>
</protein>
<sequence>MGAGNGAAALAALLPVGLILALMVGLRWAAAPAGLAGLAAALPVALLVFGWRGPEAAGGIGIALAGVAAEAGFAALTILWIVVPALVLHELQLATGATETLRRALVRLSDDPRLAALLVAWFFALFSEGAAGFGAPVALTAPILVGLGFDPARAVALALVGHAVGVSFGAIGTPVVPQAAASGLDPGAIAGATALLHAALGWTMALLVRRIAGEGRAGPGWGLLAAAFFLLPSAAIAVWVGPELPTLGGALLGGAAFALAVRWRGGSAGGKRPAAARALLRASLPYLVLLGLILATRLVPPLREGLAGINWRWTLFGEFQGSVQPLYHPGTMLLLGLLVGGLARGDDAAAFRAAAARAAARLPPVVLALLAMLALARLMVHAGLIESLAEAAAALAGTAWPLFAPTAGVLGTFVTGSATASNILLTDFQLATAAALGLPALWMVAAQGFGAAVGNIVCPHNIVAGGATVGLAGREGEVMRRTLPACALYAALGGALLLFLIAAGVAPVVTA</sequence>
<evidence type="ECO:0000256" key="6">
    <source>
        <dbReference type="ARBA" id="ARBA00022989"/>
    </source>
</evidence>
<evidence type="ECO:0000313" key="9">
    <source>
        <dbReference type="EMBL" id="GGG29380.1"/>
    </source>
</evidence>
<evidence type="ECO:0000256" key="5">
    <source>
        <dbReference type="ARBA" id="ARBA00022692"/>
    </source>
</evidence>
<keyword evidence="8" id="KW-0997">Cell inner membrane</keyword>
<feature type="transmembrane region" description="Helical" evidence="8">
    <location>
        <begin position="485"/>
        <end position="509"/>
    </location>
</feature>
<dbReference type="InterPro" id="IPR003804">
    <property type="entry name" value="Lactate_perm"/>
</dbReference>
<keyword evidence="10" id="KW-1185">Reference proteome</keyword>
<organism evidence="9 10">
    <name type="scientific">Caldovatus sediminis</name>
    <dbReference type="NCBI Taxonomy" id="2041189"/>
    <lineage>
        <taxon>Bacteria</taxon>
        <taxon>Pseudomonadati</taxon>
        <taxon>Pseudomonadota</taxon>
        <taxon>Alphaproteobacteria</taxon>
        <taxon>Acetobacterales</taxon>
        <taxon>Roseomonadaceae</taxon>
        <taxon>Caldovatus</taxon>
    </lineage>
</organism>
<dbReference type="PANTHER" id="PTHR30003:SF0">
    <property type="entry name" value="GLYCOLATE PERMEASE GLCA-RELATED"/>
    <property type="match status" value="1"/>
</dbReference>
<keyword evidence="4" id="KW-1003">Cell membrane</keyword>
<evidence type="ECO:0000256" key="8">
    <source>
        <dbReference type="RuleBase" id="RU365092"/>
    </source>
</evidence>
<feature type="transmembrane region" description="Helical" evidence="8">
    <location>
        <begin position="326"/>
        <end position="343"/>
    </location>
</feature>
<evidence type="ECO:0000256" key="7">
    <source>
        <dbReference type="ARBA" id="ARBA00023136"/>
    </source>
</evidence>
<feature type="transmembrane region" description="Helical" evidence="8">
    <location>
        <begin position="220"/>
        <end position="240"/>
    </location>
</feature>
<feature type="transmembrane region" description="Helical" evidence="8">
    <location>
        <begin position="246"/>
        <end position="263"/>
    </location>
</feature>
<dbReference type="GO" id="GO:0005886">
    <property type="term" value="C:plasma membrane"/>
    <property type="evidence" value="ECO:0007669"/>
    <property type="project" value="UniProtKB-SubCell"/>
</dbReference>
<gene>
    <name evidence="9" type="ORF">GCM10010964_16560</name>
</gene>
<dbReference type="GO" id="GO:0015295">
    <property type="term" value="F:solute:proton symporter activity"/>
    <property type="evidence" value="ECO:0007669"/>
    <property type="project" value="TreeGrafter"/>
</dbReference>
<keyword evidence="6 8" id="KW-1133">Transmembrane helix</keyword>
<dbReference type="AlphaFoldDB" id="A0A8J3EAP1"/>
<reference evidence="9 10" key="1">
    <citation type="journal article" date="2014" name="Int. J. Syst. Evol. Microbiol.">
        <title>Complete genome sequence of Corynebacterium casei LMG S-19264T (=DSM 44701T), isolated from a smear-ripened cheese.</title>
        <authorList>
            <consortium name="US DOE Joint Genome Institute (JGI-PGF)"/>
            <person name="Walter F."/>
            <person name="Albersmeier A."/>
            <person name="Kalinowski J."/>
            <person name="Ruckert C."/>
        </authorList>
    </citation>
    <scope>NUCLEOTIDE SEQUENCE [LARGE SCALE GENOMIC DNA]</scope>
    <source>
        <strain evidence="9 10">CGMCC 1.16330</strain>
    </source>
</reference>